<accession>A0A1Q8EMQ9</accession>
<sequence>MDDVEKLKVMLVELGRNKSVFSRQTQELEKLQLEISELQRRADVDPQARKKLDKLNDYMNREGNDSQSRLVEKMAKSEASLKKVGEQLHALSTLQQDSSEKEVPAVKNNLLKKFSRNFA</sequence>
<dbReference type="EMBL" id="MSCT01000018">
    <property type="protein sequence ID" value="OLF53039.1"/>
    <property type="molecule type" value="Genomic_DNA"/>
</dbReference>
<reference evidence="1 2" key="1">
    <citation type="submission" date="2016-12" db="EMBL/GenBank/DDBJ databases">
        <authorList>
            <person name="Song W.-J."/>
            <person name="Kurnit D.M."/>
        </authorList>
    </citation>
    <scope>NUCLEOTIDE SEQUENCE [LARGE SCALE GENOMIC DNA]</scope>
    <source>
        <strain evidence="1 2">PCL1601</strain>
    </source>
</reference>
<dbReference type="AlphaFoldDB" id="A0A1Q8EMQ9"/>
<organism evidence="1 2">
    <name type="scientific">Pseudomonas chlororaphis</name>
    <dbReference type="NCBI Taxonomy" id="587753"/>
    <lineage>
        <taxon>Bacteria</taxon>
        <taxon>Pseudomonadati</taxon>
        <taxon>Pseudomonadota</taxon>
        <taxon>Gammaproteobacteria</taxon>
        <taxon>Pseudomonadales</taxon>
        <taxon>Pseudomonadaceae</taxon>
        <taxon>Pseudomonas</taxon>
    </lineage>
</organism>
<protein>
    <submittedName>
        <fullName evidence="1">Uncharacterized protein</fullName>
    </submittedName>
</protein>
<proteinExistence type="predicted"/>
<gene>
    <name evidence="1" type="ORF">BTN82_19940</name>
</gene>
<evidence type="ECO:0000313" key="1">
    <source>
        <dbReference type="EMBL" id="OLF53039.1"/>
    </source>
</evidence>
<dbReference type="RefSeq" id="WP_075120819.1">
    <property type="nucleotide sequence ID" value="NZ_MSCT01000018.1"/>
</dbReference>
<name>A0A1Q8EMQ9_9PSED</name>
<evidence type="ECO:0000313" key="2">
    <source>
        <dbReference type="Proteomes" id="UP000185578"/>
    </source>
</evidence>
<dbReference type="Proteomes" id="UP000185578">
    <property type="component" value="Unassembled WGS sequence"/>
</dbReference>
<comment type="caution">
    <text evidence="1">The sequence shown here is derived from an EMBL/GenBank/DDBJ whole genome shotgun (WGS) entry which is preliminary data.</text>
</comment>